<keyword evidence="4" id="KW-1185">Reference proteome</keyword>
<dbReference type="GO" id="GO:0004065">
    <property type="term" value="F:arylsulfatase activity"/>
    <property type="evidence" value="ECO:0007669"/>
    <property type="project" value="TreeGrafter"/>
</dbReference>
<dbReference type="EMBL" id="JAIQCJ010002063">
    <property type="protein sequence ID" value="KAJ8784350.1"/>
    <property type="molecule type" value="Genomic_DNA"/>
</dbReference>
<feature type="domain" description="N-sulphoglucosamine sulphohydrolase C-terminal" evidence="2">
    <location>
        <begin position="13"/>
        <end position="90"/>
    </location>
</feature>
<dbReference type="Gene3D" id="3.30.1120.10">
    <property type="match status" value="1"/>
</dbReference>
<comment type="caution">
    <text evidence="3">The sequence shown here is derived from an EMBL/GenBank/DDBJ whole genome shotgun (WGS) entry which is preliminary data.</text>
</comment>
<dbReference type="Proteomes" id="UP001159641">
    <property type="component" value="Unassembled WGS sequence"/>
</dbReference>
<name>A0AB34H0Y0_ESCRO</name>
<reference evidence="3 4" key="1">
    <citation type="submission" date="2022-11" db="EMBL/GenBank/DDBJ databases">
        <title>Whole genome sequence of Eschrichtius robustus ER-17-0199.</title>
        <authorList>
            <person name="Bruniche-Olsen A."/>
            <person name="Black A.N."/>
            <person name="Fields C.J."/>
            <person name="Walden K."/>
            <person name="Dewoody J.A."/>
        </authorList>
    </citation>
    <scope>NUCLEOTIDE SEQUENCE [LARGE SCALE GENOMIC DNA]</scope>
    <source>
        <strain evidence="3">ER-17-0199</strain>
        <tissue evidence="3">Blubber</tissue>
    </source>
</reference>
<dbReference type="InterPro" id="IPR032506">
    <property type="entry name" value="SGSH_C"/>
</dbReference>
<evidence type="ECO:0000313" key="4">
    <source>
        <dbReference type="Proteomes" id="UP001159641"/>
    </source>
</evidence>
<evidence type="ECO:0000313" key="3">
    <source>
        <dbReference type="EMBL" id="KAJ8784350.1"/>
    </source>
</evidence>
<evidence type="ECO:0000259" key="2">
    <source>
        <dbReference type="Pfam" id="PF16347"/>
    </source>
</evidence>
<gene>
    <name evidence="3" type="ORF">J1605_008355</name>
</gene>
<sequence length="103" mass="11720">MLAVCHAWGKANNWEGGIRVPGILRWPGVIQAGLEIDEPTSNMDIFPTVARLAGSPLPEDRIIDGRDLMPLLQGRSHRSDHEFLFHYCNFYLNAVRWHPQNSE</sequence>
<dbReference type="AlphaFoldDB" id="A0AB34H0Y0"/>
<comment type="similarity">
    <text evidence="1">Belongs to the sulfatase family.</text>
</comment>
<protein>
    <recommendedName>
        <fullName evidence="2">N-sulphoglucosamine sulphohydrolase C-terminal domain-containing protein</fullName>
    </recommendedName>
</protein>
<proteinExistence type="inferred from homology"/>
<dbReference type="SUPFAM" id="SSF53649">
    <property type="entry name" value="Alkaline phosphatase-like"/>
    <property type="match status" value="1"/>
</dbReference>
<dbReference type="Pfam" id="PF16347">
    <property type="entry name" value="SGSH_C"/>
    <property type="match status" value="1"/>
</dbReference>
<dbReference type="PANTHER" id="PTHR42693:SF9">
    <property type="entry name" value="STERYL-SULFATASE"/>
    <property type="match status" value="1"/>
</dbReference>
<dbReference type="PANTHER" id="PTHR42693">
    <property type="entry name" value="ARYLSULFATASE FAMILY MEMBER"/>
    <property type="match status" value="1"/>
</dbReference>
<dbReference type="InterPro" id="IPR017850">
    <property type="entry name" value="Alkaline_phosphatase_core_sf"/>
</dbReference>
<dbReference type="InterPro" id="IPR050738">
    <property type="entry name" value="Sulfatase"/>
</dbReference>
<organism evidence="3 4">
    <name type="scientific">Eschrichtius robustus</name>
    <name type="common">California gray whale</name>
    <name type="synonym">Eschrichtius gibbosus</name>
    <dbReference type="NCBI Taxonomy" id="9764"/>
    <lineage>
        <taxon>Eukaryota</taxon>
        <taxon>Metazoa</taxon>
        <taxon>Chordata</taxon>
        <taxon>Craniata</taxon>
        <taxon>Vertebrata</taxon>
        <taxon>Euteleostomi</taxon>
        <taxon>Mammalia</taxon>
        <taxon>Eutheria</taxon>
        <taxon>Laurasiatheria</taxon>
        <taxon>Artiodactyla</taxon>
        <taxon>Whippomorpha</taxon>
        <taxon>Cetacea</taxon>
        <taxon>Mysticeti</taxon>
        <taxon>Eschrichtiidae</taxon>
        <taxon>Eschrichtius</taxon>
    </lineage>
</organism>
<dbReference type="Gene3D" id="3.40.720.10">
    <property type="entry name" value="Alkaline Phosphatase, subunit A"/>
    <property type="match status" value="1"/>
</dbReference>
<evidence type="ECO:0000256" key="1">
    <source>
        <dbReference type="ARBA" id="ARBA00008779"/>
    </source>
</evidence>
<accession>A0AB34H0Y0</accession>